<dbReference type="EMBL" id="JACASI010000004">
    <property type="protein sequence ID" value="MCQ3827845.1"/>
    <property type="molecule type" value="Genomic_DNA"/>
</dbReference>
<evidence type="ECO:0000313" key="3">
    <source>
        <dbReference type="Proteomes" id="UP001205566"/>
    </source>
</evidence>
<reference evidence="2" key="1">
    <citation type="thesis" date="2020" institute="Technische Universitat Dresden" country="Dresden, Germany">
        <title>The Agarolytic System of Microbulbifer elongatus PORT2, Isolated from Batu Karas, Pangandaran West Java Indonesia.</title>
        <authorList>
            <person name="Anggraeni S.R."/>
        </authorList>
    </citation>
    <scope>NUCLEOTIDE SEQUENCE</scope>
    <source>
        <strain evidence="2">PORT2</strain>
    </source>
</reference>
<name>A0ABT1NVB8_9GAMM</name>
<sequence>MNIALIIICIAASHFVALFAAKRTKDETRASVLSAAIGVLFFAIVTVTAVAFGYIEKSQILGDDLWRTLGTLTLVAVAFGMRGWQVSLNSSTRS</sequence>
<gene>
    <name evidence="2" type="ORF">HXX02_00145</name>
</gene>
<protein>
    <submittedName>
        <fullName evidence="2">Uncharacterized protein</fullName>
    </submittedName>
</protein>
<keyword evidence="1" id="KW-1133">Transmembrane helix</keyword>
<keyword evidence="1" id="KW-0812">Transmembrane</keyword>
<proteinExistence type="predicted"/>
<dbReference type="Proteomes" id="UP001205566">
    <property type="component" value="Unassembled WGS sequence"/>
</dbReference>
<organism evidence="2 3">
    <name type="scientific">Microbulbifer elongatus</name>
    <dbReference type="NCBI Taxonomy" id="86173"/>
    <lineage>
        <taxon>Bacteria</taxon>
        <taxon>Pseudomonadati</taxon>
        <taxon>Pseudomonadota</taxon>
        <taxon>Gammaproteobacteria</taxon>
        <taxon>Cellvibrionales</taxon>
        <taxon>Microbulbiferaceae</taxon>
        <taxon>Microbulbifer</taxon>
    </lineage>
</organism>
<evidence type="ECO:0000313" key="2">
    <source>
        <dbReference type="EMBL" id="MCQ3827845.1"/>
    </source>
</evidence>
<accession>A0ABT1NVB8</accession>
<comment type="caution">
    <text evidence="2">The sequence shown here is derived from an EMBL/GenBank/DDBJ whole genome shotgun (WGS) entry which is preliminary data.</text>
</comment>
<evidence type="ECO:0000256" key="1">
    <source>
        <dbReference type="SAM" id="Phobius"/>
    </source>
</evidence>
<feature type="transmembrane region" description="Helical" evidence="1">
    <location>
        <begin position="65"/>
        <end position="84"/>
    </location>
</feature>
<dbReference type="RefSeq" id="WP_255872782.1">
    <property type="nucleotide sequence ID" value="NZ_JACASI010000004.1"/>
</dbReference>
<keyword evidence="3" id="KW-1185">Reference proteome</keyword>
<keyword evidence="1" id="KW-0472">Membrane</keyword>
<feature type="transmembrane region" description="Helical" evidence="1">
    <location>
        <begin position="31"/>
        <end position="53"/>
    </location>
</feature>